<feature type="region of interest" description="Disordered" evidence="1">
    <location>
        <begin position="43"/>
        <end position="86"/>
    </location>
</feature>
<keyword evidence="4" id="KW-1185">Reference proteome</keyword>
<evidence type="ECO:0000313" key="3">
    <source>
        <dbReference type="EMBL" id="KAK6741187.1"/>
    </source>
</evidence>
<feature type="compositionally biased region" description="Low complexity" evidence="1">
    <location>
        <begin position="333"/>
        <end position="360"/>
    </location>
</feature>
<dbReference type="EMBL" id="JAVFWL010000003">
    <property type="protein sequence ID" value="KAK6741187.1"/>
    <property type="molecule type" value="Genomic_DNA"/>
</dbReference>
<feature type="compositionally biased region" description="Basic and acidic residues" evidence="1">
    <location>
        <begin position="551"/>
        <end position="560"/>
    </location>
</feature>
<dbReference type="Proteomes" id="UP001303046">
    <property type="component" value="Unassembled WGS sequence"/>
</dbReference>
<gene>
    <name evidence="3" type="primary">Necator_chrIII.g9957</name>
    <name evidence="3" type="ORF">RB195_009192</name>
</gene>
<feature type="transmembrane region" description="Helical" evidence="2">
    <location>
        <begin position="150"/>
        <end position="174"/>
    </location>
</feature>
<accession>A0ABR1CS67</accession>
<sequence length="566" mass="62185">MGTEFLVRRLVRGFAGGCECWPSCSHPSVQFFPQVVFHIHGTSENPNQKVTGKPPKPQKPLKVPKVKEPHEEKNGKKSSAPPPSGAVSALTNIVTTVSGKIGGVLAKGKTIQARMRANKVAPIKSKVQARHLELEPLCCLSSCLVRGGCAAVVAFEAFYVVATLLIVFGGMGRGGFTLWEPLPSTFNAWFGHHLFYYCICVYDAVLLCFLIALGRGLVTFSKALVRAHYFFCFVSLVVNIIFFVFSVWTLSSPGPFKWTATNSMLVFCFAMQIPLQLWALTVVKSFAVPRKEDFTQSRMLETFLYLVLQWACLLFVLSSCGKKDDDEGEESGAEAPAAQGDAAAQPASPGTPSSSSGEPKSAAKEAEPGAKPEEGEQKGSDEKKEGEAKKEGEEKKGEEKKVEEKKEGEKKEEEKKKEEKKEEEKKEEKEEEVKKETPKKGLEKGVEMAKKKATKKGKKEGKKKKSKSKKSGKKGKSKKGKDKKKSDKVKEQPASDAAAKADDIKGDEKKAEKAEDKKEEKTPEKEEKKEGAEGKEVKEIIFKFSRPNLGKGKEGREEGVVKSSTH</sequence>
<evidence type="ECO:0000256" key="1">
    <source>
        <dbReference type="SAM" id="MobiDB-lite"/>
    </source>
</evidence>
<feature type="transmembrane region" description="Helical" evidence="2">
    <location>
        <begin position="230"/>
        <end position="251"/>
    </location>
</feature>
<protein>
    <submittedName>
        <fullName evidence="3">Uncharacterized protein</fullName>
    </submittedName>
</protein>
<feature type="region of interest" description="Disordered" evidence="1">
    <location>
        <begin position="325"/>
        <end position="566"/>
    </location>
</feature>
<feature type="compositionally biased region" description="Basic and acidic residues" evidence="1">
    <location>
        <begin position="484"/>
        <end position="541"/>
    </location>
</feature>
<feature type="transmembrane region" description="Helical" evidence="2">
    <location>
        <begin position="194"/>
        <end position="218"/>
    </location>
</feature>
<feature type="compositionally biased region" description="Basic and acidic residues" evidence="1">
    <location>
        <begin position="65"/>
        <end position="75"/>
    </location>
</feature>
<keyword evidence="2" id="KW-0472">Membrane</keyword>
<organism evidence="3 4">
    <name type="scientific">Necator americanus</name>
    <name type="common">Human hookworm</name>
    <dbReference type="NCBI Taxonomy" id="51031"/>
    <lineage>
        <taxon>Eukaryota</taxon>
        <taxon>Metazoa</taxon>
        <taxon>Ecdysozoa</taxon>
        <taxon>Nematoda</taxon>
        <taxon>Chromadorea</taxon>
        <taxon>Rhabditida</taxon>
        <taxon>Rhabditina</taxon>
        <taxon>Rhabditomorpha</taxon>
        <taxon>Strongyloidea</taxon>
        <taxon>Ancylostomatidae</taxon>
        <taxon>Bunostominae</taxon>
        <taxon>Necator</taxon>
    </lineage>
</organism>
<dbReference type="PANTHER" id="PTHR21515">
    <property type="entry name" value="MAJOR SPERM PROTEIN"/>
    <property type="match status" value="1"/>
</dbReference>
<feature type="transmembrane region" description="Helical" evidence="2">
    <location>
        <begin position="263"/>
        <end position="287"/>
    </location>
</feature>
<keyword evidence="2" id="KW-0812">Transmembrane</keyword>
<proteinExistence type="predicted"/>
<evidence type="ECO:0000313" key="4">
    <source>
        <dbReference type="Proteomes" id="UP001303046"/>
    </source>
</evidence>
<name>A0ABR1CS67_NECAM</name>
<keyword evidence="2" id="KW-1133">Transmembrane helix</keyword>
<feature type="transmembrane region" description="Helical" evidence="2">
    <location>
        <begin position="299"/>
        <end position="317"/>
    </location>
</feature>
<reference evidence="3 4" key="1">
    <citation type="submission" date="2023-08" db="EMBL/GenBank/DDBJ databases">
        <title>A Necator americanus chromosomal reference genome.</title>
        <authorList>
            <person name="Ilik V."/>
            <person name="Petrzelkova K.J."/>
            <person name="Pardy F."/>
            <person name="Fuh T."/>
            <person name="Niatou-Singa F.S."/>
            <person name="Gouil Q."/>
            <person name="Baker L."/>
            <person name="Ritchie M.E."/>
            <person name="Jex A.R."/>
            <person name="Gazzola D."/>
            <person name="Li H."/>
            <person name="Toshio Fujiwara R."/>
            <person name="Zhan B."/>
            <person name="Aroian R.V."/>
            <person name="Pafco B."/>
            <person name="Schwarz E.M."/>
        </authorList>
    </citation>
    <scope>NUCLEOTIDE SEQUENCE [LARGE SCALE GENOMIC DNA]</scope>
    <source>
        <strain evidence="3 4">Aroian</strain>
        <tissue evidence="3">Whole animal</tissue>
    </source>
</reference>
<feature type="compositionally biased region" description="Basic residues" evidence="1">
    <location>
        <begin position="451"/>
        <end position="483"/>
    </location>
</feature>
<feature type="compositionally biased region" description="Basic and acidic residues" evidence="1">
    <location>
        <begin position="361"/>
        <end position="450"/>
    </location>
</feature>
<evidence type="ECO:0000256" key="2">
    <source>
        <dbReference type="SAM" id="Phobius"/>
    </source>
</evidence>
<comment type="caution">
    <text evidence="3">The sequence shown here is derived from an EMBL/GenBank/DDBJ whole genome shotgun (WGS) entry which is preliminary data.</text>
</comment>